<evidence type="ECO:0000313" key="3">
    <source>
        <dbReference type="Proteomes" id="UP000788993"/>
    </source>
</evidence>
<sequence length="245" mass="26726">MAQFAQKSARPEESPAPRIQHPRTSNEPSWNETGAVPGPAFRDQDSRCTPRTFATTTDSGSTVVGWASFGFLWLGGKKGDGGEGAMETTRRFDELALGSLSGRRFTRGVWMAAWGGCGIMSDTVEAAEFERERSTGRWFHSSFALLMISNAFRLSWLSMEGLANMVVVIWEDDMCGSSLRAAIISDSCWISVSSGDNSFSRSITTRLNDFALGTILFFKVSFLKTRLGEGTPARSSWSSGCILGL</sequence>
<dbReference type="AlphaFoldDB" id="A0A9P8SYS8"/>
<dbReference type="Proteomes" id="UP000788993">
    <property type="component" value="Unassembled WGS sequence"/>
</dbReference>
<evidence type="ECO:0000313" key="2">
    <source>
        <dbReference type="EMBL" id="KAH3659656.1"/>
    </source>
</evidence>
<name>A0A9P8SYS8_9ASCO</name>
<keyword evidence="3" id="KW-1185">Reference proteome</keyword>
<evidence type="ECO:0000256" key="1">
    <source>
        <dbReference type="SAM" id="MobiDB-lite"/>
    </source>
</evidence>
<feature type="compositionally biased region" description="Polar residues" evidence="1">
    <location>
        <begin position="22"/>
        <end position="32"/>
    </location>
</feature>
<reference evidence="2" key="2">
    <citation type="submission" date="2021-01" db="EMBL/GenBank/DDBJ databases">
        <authorList>
            <person name="Schikora-Tamarit M.A."/>
        </authorList>
    </citation>
    <scope>NUCLEOTIDE SEQUENCE</scope>
    <source>
        <strain evidence="2">NCAIM Y.01608</strain>
    </source>
</reference>
<feature type="region of interest" description="Disordered" evidence="1">
    <location>
        <begin position="1"/>
        <end position="47"/>
    </location>
</feature>
<protein>
    <submittedName>
        <fullName evidence="2">Uncharacterized protein</fullName>
    </submittedName>
</protein>
<comment type="caution">
    <text evidence="2">The sequence shown here is derived from an EMBL/GenBank/DDBJ whole genome shotgun (WGS) entry which is preliminary data.</text>
</comment>
<dbReference type="EMBL" id="JAEUBD010001504">
    <property type="protein sequence ID" value="KAH3659656.1"/>
    <property type="molecule type" value="Genomic_DNA"/>
</dbReference>
<organism evidence="2 3">
    <name type="scientific">Ogataea polymorpha</name>
    <dbReference type="NCBI Taxonomy" id="460523"/>
    <lineage>
        <taxon>Eukaryota</taxon>
        <taxon>Fungi</taxon>
        <taxon>Dikarya</taxon>
        <taxon>Ascomycota</taxon>
        <taxon>Saccharomycotina</taxon>
        <taxon>Pichiomycetes</taxon>
        <taxon>Pichiales</taxon>
        <taxon>Pichiaceae</taxon>
        <taxon>Ogataea</taxon>
    </lineage>
</organism>
<accession>A0A9P8SYS8</accession>
<gene>
    <name evidence="2" type="ORF">OGATHE_005701</name>
</gene>
<reference evidence="2" key="1">
    <citation type="journal article" date="2021" name="Open Biol.">
        <title>Shared evolutionary footprints suggest mitochondrial oxidative damage underlies multiple complex I losses in fungi.</title>
        <authorList>
            <person name="Schikora-Tamarit M.A."/>
            <person name="Marcet-Houben M."/>
            <person name="Nosek J."/>
            <person name="Gabaldon T."/>
        </authorList>
    </citation>
    <scope>NUCLEOTIDE SEQUENCE</scope>
    <source>
        <strain evidence="2">NCAIM Y.01608</strain>
    </source>
</reference>
<proteinExistence type="predicted"/>